<feature type="region of interest" description="Disordered" evidence="1">
    <location>
        <begin position="217"/>
        <end position="240"/>
    </location>
</feature>
<gene>
    <name evidence="3" type="ORF">L1994_11410</name>
</gene>
<dbReference type="InterPro" id="IPR049514">
    <property type="entry name" value="Fic-like_C"/>
</dbReference>
<sequence>MSADLQSSRLKKISEAKLCEYPGTDKLIEKVTFEADSLEVKPGTLKGEASITKHEADSLKGKYGTLKHEAYSLKGKYGTLKGEASITKHEADSLKGKSGTLKHEVSITKHEAGPLEVKPDALRSEADSLEVKSDTLRSEALTERDLLLSSLSEETKMALLKLGKRTRPEIMKDLIREICSQKDFTLDELCIILGRKNSKTLYDNYIKKLLNEKKLIKTNPDKPTSPNQKYKTVLSQKEKS</sequence>
<organism evidence="3 4">
    <name type="scientific">Methanomicrobium antiquum</name>
    <dbReference type="NCBI Taxonomy" id="487686"/>
    <lineage>
        <taxon>Archaea</taxon>
        <taxon>Methanobacteriati</taxon>
        <taxon>Methanobacteriota</taxon>
        <taxon>Stenosarchaea group</taxon>
        <taxon>Methanomicrobia</taxon>
        <taxon>Methanomicrobiales</taxon>
        <taxon>Methanomicrobiaceae</taxon>
        <taxon>Methanomicrobium</taxon>
    </lineage>
</organism>
<evidence type="ECO:0000256" key="1">
    <source>
        <dbReference type="SAM" id="MobiDB-lite"/>
    </source>
</evidence>
<dbReference type="Pfam" id="PF21247">
    <property type="entry name" value="Fic-like_C"/>
    <property type="match status" value="1"/>
</dbReference>
<feature type="compositionally biased region" description="Polar residues" evidence="1">
    <location>
        <begin position="221"/>
        <end position="240"/>
    </location>
</feature>
<dbReference type="AlphaFoldDB" id="A0AAF0FVK3"/>
<keyword evidence="4" id="KW-1185">Reference proteome</keyword>
<evidence type="ECO:0000259" key="2">
    <source>
        <dbReference type="Pfam" id="PF21247"/>
    </source>
</evidence>
<name>A0AAF0FVK3_9EURY</name>
<dbReference type="EMBL" id="CP091092">
    <property type="protein sequence ID" value="WFN36725.1"/>
    <property type="molecule type" value="Genomic_DNA"/>
</dbReference>
<dbReference type="Proteomes" id="UP001218895">
    <property type="component" value="Chromosome"/>
</dbReference>
<dbReference type="RefSeq" id="WP_278099562.1">
    <property type="nucleotide sequence ID" value="NZ_CP091092.1"/>
</dbReference>
<reference evidence="3" key="1">
    <citation type="submission" date="2022-01" db="EMBL/GenBank/DDBJ databases">
        <title>Complete genome of Methanomicrobium antiquum DSM 21220.</title>
        <authorList>
            <person name="Chen S.-C."/>
            <person name="You Y.-T."/>
            <person name="Zhou Y.-Z."/>
            <person name="Lai M.-C."/>
        </authorList>
    </citation>
    <scope>NUCLEOTIDE SEQUENCE</scope>
    <source>
        <strain evidence="3">DSM 21220</strain>
    </source>
</reference>
<dbReference type="KEGG" id="manq:L1994_11410"/>
<accession>A0AAF0FVK3</accession>
<dbReference type="GeneID" id="79951017"/>
<proteinExistence type="predicted"/>
<feature type="domain" description="Filamentation induced by cAMP protein Fic-like C-terminal" evidence="2">
    <location>
        <begin position="173"/>
        <end position="231"/>
    </location>
</feature>
<protein>
    <recommendedName>
        <fullName evidence="2">Filamentation induced by cAMP protein Fic-like C-terminal domain-containing protein</fullName>
    </recommendedName>
</protein>
<evidence type="ECO:0000313" key="4">
    <source>
        <dbReference type="Proteomes" id="UP001218895"/>
    </source>
</evidence>
<evidence type="ECO:0000313" key="3">
    <source>
        <dbReference type="EMBL" id="WFN36725.1"/>
    </source>
</evidence>